<evidence type="ECO:0000313" key="2">
    <source>
        <dbReference type="EMBL" id="KAF9510524.1"/>
    </source>
</evidence>
<comment type="caution">
    <text evidence="2">The sequence shown here is derived from an EMBL/GenBank/DDBJ whole genome shotgun (WGS) entry which is preliminary data.</text>
</comment>
<evidence type="ECO:0000313" key="3">
    <source>
        <dbReference type="Proteomes" id="UP000886523"/>
    </source>
</evidence>
<dbReference type="EMBL" id="MU129015">
    <property type="protein sequence ID" value="KAF9510524.1"/>
    <property type="molecule type" value="Genomic_DNA"/>
</dbReference>
<dbReference type="AlphaFoldDB" id="A0A9P6ARU4"/>
<feature type="transmembrane region" description="Helical" evidence="1">
    <location>
        <begin position="16"/>
        <end position="40"/>
    </location>
</feature>
<evidence type="ECO:0000256" key="1">
    <source>
        <dbReference type="SAM" id="Phobius"/>
    </source>
</evidence>
<keyword evidence="1" id="KW-1133">Transmembrane helix</keyword>
<reference evidence="2" key="1">
    <citation type="journal article" date="2020" name="Nat. Commun.">
        <title>Large-scale genome sequencing of mycorrhizal fungi provides insights into the early evolution of symbiotic traits.</title>
        <authorList>
            <person name="Miyauchi S."/>
            <person name="Kiss E."/>
            <person name="Kuo A."/>
            <person name="Drula E."/>
            <person name="Kohler A."/>
            <person name="Sanchez-Garcia M."/>
            <person name="Morin E."/>
            <person name="Andreopoulos B."/>
            <person name="Barry K.W."/>
            <person name="Bonito G."/>
            <person name="Buee M."/>
            <person name="Carver A."/>
            <person name="Chen C."/>
            <person name="Cichocki N."/>
            <person name="Clum A."/>
            <person name="Culley D."/>
            <person name="Crous P.W."/>
            <person name="Fauchery L."/>
            <person name="Girlanda M."/>
            <person name="Hayes R.D."/>
            <person name="Keri Z."/>
            <person name="LaButti K."/>
            <person name="Lipzen A."/>
            <person name="Lombard V."/>
            <person name="Magnuson J."/>
            <person name="Maillard F."/>
            <person name="Murat C."/>
            <person name="Nolan M."/>
            <person name="Ohm R.A."/>
            <person name="Pangilinan J."/>
            <person name="Pereira M.F."/>
            <person name="Perotto S."/>
            <person name="Peter M."/>
            <person name="Pfister S."/>
            <person name="Riley R."/>
            <person name="Sitrit Y."/>
            <person name="Stielow J.B."/>
            <person name="Szollosi G."/>
            <person name="Zifcakova L."/>
            <person name="Stursova M."/>
            <person name="Spatafora J.W."/>
            <person name="Tedersoo L."/>
            <person name="Vaario L.M."/>
            <person name="Yamada A."/>
            <person name="Yan M."/>
            <person name="Wang P."/>
            <person name="Xu J."/>
            <person name="Bruns T."/>
            <person name="Baldrian P."/>
            <person name="Vilgalys R."/>
            <person name="Dunand C."/>
            <person name="Henrissat B."/>
            <person name="Grigoriev I.V."/>
            <person name="Hibbett D."/>
            <person name="Nagy L.G."/>
            <person name="Martin F.M."/>
        </authorList>
    </citation>
    <scope>NUCLEOTIDE SEQUENCE</scope>
    <source>
        <strain evidence="2">UP504</strain>
    </source>
</reference>
<name>A0A9P6ARU4_9AGAM</name>
<accession>A0A9P6ARU4</accession>
<keyword evidence="1" id="KW-0472">Membrane</keyword>
<keyword evidence="1" id="KW-0812">Transmembrane</keyword>
<proteinExistence type="predicted"/>
<keyword evidence="3" id="KW-1185">Reference proteome</keyword>
<organism evidence="2 3">
    <name type="scientific">Hydnum rufescens UP504</name>
    <dbReference type="NCBI Taxonomy" id="1448309"/>
    <lineage>
        <taxon>Eukaryota</taxon>
        <taxon>Fungi</taxon>
        <taxon>Dikarya</taxon>
        <taxon>Basidiomycota</taxon>
        <taxon>Agaricomycotina</taxon>
        <taxon>Agaricomycetes</taxon>
        <taxon>Cantharellales</taxon>
        <taxon>Hydnaceae</taxon>
        <taxon>Hydnum</taxon>
    </lineage>
</organism>
<gene>
    <name evidence="2" type="ORF">BS47DRAFT_65189</name>
</gene>
<protein>
    <submittedName>
        <fullName evidence="2">Uncharacterized protein</fullName>
    </submittedName>
</protein>
<dbReference type="Proteomes" id="UP000886523">
    <property type="component" value="Unassembled WGS sequence"/>
</dbReference>
<sequence length="130" mass="15424">MCIPPCQSRRRRPRPLFFLCLAFPFSSYLCTLLILIFFFFDTWGLRIANCCSSSRDHLWIGRVGRFFFLGRVIRIDTFMESSNPPILLFPFICPCYCSPRPLIRYLAFLFFQFVLGSYQRQMQSSNTLLF</sequence>